<dbReference type="AlphaFoldDB" id="A0AAD4CVL8"/>
<dbReference type="InterPro" id="IPR045851">
    <property type="entry name" value="AMP-bd_C_sf"/>
</dbReference>
<reference evidence="4" key="1">
    <citation type="journal article" date="2019" name="Beilstein J. Org. Chem.">
        <title>Nanangenines: drimane sesquiterpenoids as the dominant metabolite cohort of a novel Australian fungus, Aspergillus nanangensis.</title>
        <authorList>
            <person name="Lacey H.J."/>
            <person name="Gilchrist C.L.M."/>
            <person name="Crombie A."/>
            <person name="Kalaitzis J.A."/>
            <person name="Vuong D."/>
            <person name="Rutledge P.J."/>
            <person name="Turner P."/>
            <person name="Pitt J.I."/>
            <person name="Lacey E."/>
            <person name="Chooi Y.H."/>
            <person name="Piggott A.M."/>
        </authorList>
    </citation>
    <scope>NUCLEOTIDE SEQUENCE</scope>
    <source>
        <strain evidence="4">MST-FP2251</strain>
    </source>
</reference>
<dbReference type="PANTHER" id="PTHR24096:SF149">
    <property type="entry name" value="AMP-BINDING DOMAIN-CONTAINING PROTEIN-RELATED"/>
    <property type="match status" value="1"/>
</dbReference>
<feature type="domain" description="AMP-binding enzyme C-terminal" evidence="3">
    <location>
        <begin position="19"/>
        <end position="101"/>
    </location>
</feature>
<gene>
    <name evidence="4" type="ORF">FE257_001010</name>
</gene>
<evidence type="ECO:0000256" key="2">
    <source>
        <dbReference type="ARBA" id="ARBA00022598"/>
    </source>
</evidence>
<dbReference type="Proteomes" id="UP001194746">
    <property type="component" value="Unassembled WGS sequence"/>
</dbReference>
<accession>A0AAD4CVL8</accession>
<name>A0AAD4CVL8_ASPNN</name>
<comment type="similarity">
    <text evidence="1">Belongs to the ATP-dependent AMP-binding enzyme family.</text>
</comment>
<proteinExistence type="inferred from homology"/>
<protein>
    <recommendedName>
        <fullName evidence="3">AMP-binding enzyme C-terminal domain-containing protein</fullName>
    </recommendedName>
</protein>
<dbReference type="EMBL" id="VCAU01000011">
    <property type="protein sequence ID" value="KAF9892608.1"/>
    <property type="molecule type" value="Genomic_DNA"/>
</dbReference>
<reference evidence="4" key="2">
    <citation type="submission" date="2020-02" db="EMBL/GenBank/DDBJ databases">
        <authorList>
            <person name="Gilchrist C.L.M."/>
            <person name="Chooi Y.-H."/>
        </authorList>
    </citation>
    <scope>NUCLEOTIDE SEQUENCE</scope>
    <source>
        <strain evidence="4">MST-FP2251</strain>
    </source>
</reference>
<keyword evidence="2" id="KW-0436">Ligase</keyword>
<evidence type="ECO:0000256" key="1">
    <source>
        <dbReference type="ARBA" id="ARBA00006432"/>
    </source>
</evidence>
<comment type="caution">
    <text evidence="4">The sequence shown here is derived from an EMBL/GenBank/DDBJ whole genome shotgun (WGS) entry which is preliminary data.</text>
</comment>
<sequence>MMPCCSSSSWLHGWVAPSELEGILGSHPQVIEAAVCGYFDDERQTEWPIGYAVLASTVSVSDRQTALKEIHAWMDSQVASYKRLRGGLHHIDALPKNPTGKLQCHALPIKKQAQRQVKI</sequence>
<dbReference type="Gene3D" id="3.30.300.30">
    <property type="match status" value="1"/>
</dbReference>
<dbReference type="InterPro" id="IPR025110">
    <property type="entry name" value="AMP-bd_C"/>
</dbReference>
<dbReference type="SUPFAM" id="SSF56801">
    <property type="entry name" value="Acetyl-CoA synthetase-like"/>
    <property type="match status" value="1"/>
</dbReference>
<dbReference type="PANTHER" id="PTHR24096">
    <property type="entry name" value="LONG-CHAIN-FATTY-ACID--COA LIGASE"/>
    <property type="match status" value="1"/>
</dbReference>
<organism evidence="4 5">
    <name type="scientific">Aspergillus nanangensis</name>
    <dbReference type="NCBI Taxonomy" id="2582783"/>
    <lineage>
        <taxon>Eukaryota</taxon>
        <taxon>Fungi</taxon>
        <taxon>Dikarya</taxon>
        <taxon>Ascomycota</taxon>
        <taxon>Pezizomycotina</taxon>
        <taxon>Eurotiomycetes</taxon>
        <taxon>Eurotiomycetidae</taxon>
        <taxon>Eurotiales</taxon>
        <taxon>Aspergillaceae</taxon>
        <taxon>Aspergillus</taxon>
        <taxon>Aspergillus subgen. Circumdati</taxon>
    </lineage>
</organism>
<dbReference type="GO" id="GO:0016405">
    <property type="term" value="F:CoA-ligase activity"/>
    <property type="evidence" value="ECO:0007669"/>
    <property type="project" value="TreeGrafter"/>
</dbReference>
<evidence type="ECO:0000259" key="3">
    <source>
        <dbReference type="Pfam" id="PF13193"/>
    </source>
</evidence>
<evidence type="ECO:0000313" key="5">
    <source>
        <dbReference type="Proteomes" id="UP001194746"/>
    </source>
</evidence>
<dbReference type="Pfam" id="PF13193">
    <property type="entry name" value="AMP-binding_C"/>
    <property type="match status" value="1"/>
</dbReference>
<evidence type="ECO:0000313" key="4">
    <source>
        <dbReference type="EMBL" id="KAF9892608.1"/>
    </source>
</evidence>
<keyword evidence="5" id="KW-1185">Reference proteome</keyword>